<accession>A0A9D3VFK5</accession>
<dbReference type="EMBL" id="JAIQCV010000007">
    <property type="protein sequence ID" value="KAH1082215.1"/>
    <property type="molecule type" value="Genomic_DNA"/>
</dbReference>
<reference evidence="1 2" key="1">
    <citation type="journal article" date="2021" name="Plant Biotechnol. J.">
        <title>Multi-omics assisted identification of the key and species-specific regulatory components of drought-tolerant mechanisms in Gossypium stocksii.</title>
        <authorList>
            <person name="Yu D."/>
            <person name="Ke L."/>
            <person name="Zhang D."/>
            <person name="Wu Y."/>
            <person name="Sun Y."/>
            <person name="Mei J."/>
            <person name="Sun J."/>
            <person name="Sun Y."/>
        </authorList>
    </citation>
    <scope>NUCLEOTIDE SEQUENCE [LARGE SCALE GENOMIC DNA]</scope>
    <source>
        <strain evidence="2">cv. E1</strain>
        <tissue evidence="1">Leaf</tissue>
    </source>
</reference>
<dbReference type="PANTHER" id="PTHR23244:SF455">
    <property type="entry name" value="OS01G0300900 PROTEIN"/>
    <property type="match status" value="1"/>
</dbReference>
<dbReference type="OrthoDB" id="10251809at2759"/>
<dbReference type="Gene3D" id="2.120.10.80">
    <property type="entry name" value="Kelch-type beta propeller"/>
    <property type="match status" value="1"/>
</dbReference>
<dbReference type="PANTHER" id="PTHR23244">
    <property type="entry name" value="KELCH REPEAT DOMAIN"/>
    <property type="match status" value="1"/>
</dbReference>
<evidence type="ECO:0000313" key="2">
    <source>
        <dbReference type="Proteomes" id="UP000828251"/>
    </source>
</evidence>
<evidence type="ECO:0000313" key="1">
    <source>
        <dbReference type="EMBL" id="KAH1082215.1"/>
    </source>
</evidence>
<comment type="caution">
    <text evidence="1">The sequence shown here is derived from an EMBL/GenBank/DDBJ whole genome shotgun (WGS) entry which is preliminary data.</text>
</comment>
<name>A0A9D3VFK5_9ROSI</name>
<sequence length="106" mass="12018">METLGTANYGLGPRDRHNVEGKMIVFRGTNSSKKVNSLYVLNLVSKEWIQAECNVVTPSPHESHTTTFVGEDKVVIFEFSGEGEIVYLNDFHVLDLRTMRWTSPIM</sequence>
<proteinExistence type="predicted"/>
<gene>
    <name evidence="1" type="ORF">J1N35_021976</name>
</gene>
<protein>
    <submittedName>
        <fullName evidence="1">Uncharacterized protein</fullName>
    </submittedName>
</protein>
<dbReference type="Pfam" id="PF24681">
    <property type="entry name" value="Kelch_KLHDC2_KLHL20_DRC7"/>
    <property type="match status" value="1"/>
</dbReference>
<dbReference type="Proteomes" id="UP000828251">
    <property type="component" value="Unassembled WGS sequence"/>
</dbReference>
<dbReference type="AlphaFoldDB" id="A0A9D3VFK5"/>
<dbReference type="SUPFAM" id="SSF117281">
    <property type="entry name" value="Kelch motif"/>
    <property type="match status" value="1"/>
</dbReference>
<keyword evidence="2" id="KW-1185">Reference proteome</keyword>
<dbReference type="InterPro" id="IPR015915">
    <property type="entry name" value="Kelch-typ_b-propeller"/>
</dbReference>
<organism evidence="1 2">
    <name type="scientific">Gossypium stocksii</name>
    <dbReference type="NCBI Taxonomy" id="47602"/>
    <lineage>
        <taxon>Eukaryota</taxon>
        <taxon>Viridiplantae</taxon>
        <taxon>Streptophyta</taxon>
        <taxon>Embryophyta</taxon>
        <taxon>Tracheophyta</taxon>
        <taxon>Spermatophyta</taxon>
        <taxon>Magnoliopsida</taxon>
        <taxon>eudicotyledons</taxon>
        <taxon>Gunneridae</taxon>
        <taxon>Pentapetalae</taxon>
        <taxon>rosids</taxon>
        <taxon>malvids</taxon>
        <taxon>Malvales</taxon>
        <taxon>Malvaceae</taxon>
        <taxon>Malvoideae</taxon>
        <taxon>Gossypium</taxon>
    </lineage>
</organism>